<dbReference type="SUPFAM" id="SSF47757">
    <property type="entry name" value="Chemotaxis receptor methyltransferase CheR, N-terminal domain"/>
    <property type="match status" value="1"/>
</dbReference>
<dbReference type="SUPFAM" id="SSF48452">
    <property type="entry name" value="TPR-like"/>
    <property type="match status" value="1"/>
</dbReference>
<dbReference type="InterPro" id="IPR000780">
    <property type="entry name" value="CheR_MeTrfase"/>
</dbReference>
<evidence type="ECO:0000256" key="1">
    <source>
        <dbReference type="PROSITE-ProRule" id="PRU00339"/>
    </source>
</evidence>
<accession>A0A563VKU4</accession>
<dbReference type="PANTHER" id="PTHR24422:SF10">
    <property type="entry name" value="CHEMOTAXIS PROTEIN METHYLTRANSFERASE 2"/>
    <property type="match status" value="1"/>
</dbReference>
<dbReference type="InterPro" id="IPR019734">
    <property type="entry name" value="TPR_rpt"/>
</dbReference>
<dbReference type="SMART" id="SM00028">
    <property type="entry name" value="TPR"/>
    <property type="match status" value="3"/>
</dbReference>
<evidence type="ECO:0000313" key="3">
    <source>
        <dbReference type="EMBL" id="VEP12070.1"/>
    </source>
</evidence>
<reference evidence="3 4" key="1">
    <citation type="submission" date="2019-01" db="EMBL/GenBank/DDBJ databases">
        <authorList>
            <person name="Brito A."/>
        </authorList>
    </citation>
    <scope>NUCLEOTIDE SEQUENCE [LARGE SCALE GENOMIC DNA]</scope>
    <source>
        <strain evidence="3">1</strain>
    </source>
</reference>
<dbReference type="Proteomes" id="UP000320055">
    <property type="component" value="Unassembled WGS sequence"/>
</dbReference>
<dbReference type="SUPFAM" id="SSF53335">
    <property type="entry name" value="S-adenosyl-L-methionine-dependent methyltransferases"/>
    <property type="match status" value="1"/>
</dbReference>
<dbReference type="InterPro" id="IPR011990">
    <property type="entry name" value="TPR-like_helical_dom_sf"/>
</dbReference>
<dbReference type="InterPro" id="IPR029063">
    <property type="entry name" value="SAM-dependent_MTases_sf"/>
</dbReference>
<keyword evidence="3" id="KW-0808">Transferase</keyword>
<protein>
    <submittedName>
        <fullName evidence="3">Methylase of chemotaxis methyl-accepting protein</fullName>
    </submittedName>
</protein>
<evidence type="ECO:0000259" key="2">
    <source>
        <dbReference type="PROSITE" id="PS50123"/>
    </source>
</evidence>
<organism evidence="3 4">
    <name type="scientific">Hyella patelloides LEGE 07179</name>
    <dbReference type="NCBI Taxonomy" id="945734"/>
    <lineage>
        <taxon>Bacteria</taxon>
        <taxon>Bacillati</taxon>
        <taxon>Cyanobacteriota</taxon>
        <taxon>Cyanophyceae</taxon>
        <taxon>Pleurocapsales</taxon>
        <taxon>Hyellaceae</taxon>
        <taxon>Hyella</taxon>
    </lineage>
</organism>
<feature type="domain" description="CheR-type methyltransferase" evidence="2">
    <location>
        <begin position="1"/>
        <end position="295"/>
    </location>
</feature>
<dbReference type="GO" id="GO:0008757">
    <property type="term" value="F:S-adenosylmethionine-dependent methyltransferase activity"/>
    <property type="evidence" value="ECO:0007669"/>
    <property type="project" value="InterPro"/>
</dbReference>
<keyword evidence="3" id="KW-0489">Methyltransferase</keyword>
<dbReference type="Pfam" id="PF01739">
    <property type="entry name" value="CheR"/>
    <property type="match status" value="1"/>
</dbReference>
<name>A0A563VKU4_9CYAN</name>
<keyword evidence="4" id="KW-1185">Reference proteome</keyword>
<dbReference type="OrthoDB" id="9799157at2"/>
<gene>
    <name evidence="3" type="ORF">H1P_1310008</name>
</gene>
<sequence length="519" mass="60221">MTQILWDKLRELISNRIGFIIRQQDIQYFQRKIETRIAQTKYKNLEEYYHLLNSVSNKNDRFDSSQKHSSEKEWNILANIITNGESFFFRDRGQIDLLANEILPKIIADKREAYQKAELPFLTLKVWSAGCSTGEEVYSLAMLISELIPDPAQWNIVIIGTDINQSFLDIARQGVYKKWSFRLTDPLLKVKYFLPHKQNWQIKPHLRSMVTFYQDNLIDIENISHHNYGLDLVICRNVFIYFGLDSISKAIKKIASTLRPNGYLISGHAELQAINLDNFQPISFSESVVYQYLGENQANHDSQINSETTTKLEQQVINRVSLAQQEPNKLSLISEHISLADKPVTNPQFNKAKSELNSSKLQLDNIQILLDEGQYYQVIKQIKQLIKQQSDCKELYYLMAQAYANQGDLEEAQINCDHALEIDSMYIAPLLLLAQIAEEHNNHRTAKELLKRIIYLEPLSIAAYLDLGAIYRNENDLHRSKKMYQAAYDILQESPRNEKIDYQGQTKVDDLLNHIKSKL</sequence>
<dbReference type="RefSeq" id="WP_144869900.1">
    <property type="nucleotide sequence ID" value="NZ_LR213884.1"/>
</dbReference>
<dbReference type="SMART" id="SM00138">
    <property type="entry name" value="MeTrc"/>
    <property type="match status" value="1"/>
</dbReference>
<dbReference type="EMBL" id="CAACVJ010000037">
    <property type="protein sequence ID" value="VEP12070.1"/>
    <property type="molecule type" value="Genomic_DNA"/>
</dbReference>
<dbReference type="InterPro" id="IPR022642">
    <property type="entry name" value="CheR_C"/>
</dbReference>
<dbReference type="CDD" id="cd02440">
    <property type="entry name" value="AdoMet_MTases"/>
    <property type="match status" value="1"/>
</dbReference>
<dbReference type="AlphaFoldDB" id="A0A563VKU4"/>
<dbReference type="PANTHER" id="PTHR24422">
    <property type="entry name" value="CHEMOTAXIS PROTEIN METHYLTRANSFERASE"/>
    <property type="match status" value="1"/>
</dbReference>
<dbReference type="PROSITE" id="PS50123">
    <property type="entry name" value="CHER"/>
    <property type="match status" value="1"/>
</dbReference>
<feature type="repeat" description="TPR" evidence="1">
    <location>
        <begin position="461"/>
        <end position="494"/>
    </location>
</feature>
<dbReference type="InterPro" id="IPR050903">
    <property type="entry name" value="Bact_Chemotaxis_MeTrfase"/>
</dbReference>
<proteinExistence type="predicted"/>
<dbReference type="Pfam" id="PF13181">
    <property type="entry name" value="TPR_8"/>
    <property type="match status" value="2"/>
</dbReference>
<dbReference type="GO" id="GO:0032259">
    <property type="term" value="P:methylation"/>
    <property type="evidence" value="ECO:0007669"/>
    <property type="project" value="UniProtKB-KW"/>
</dbReference>
<keyword evidence="1" id="KW-0802">TPR repeat</keyword>
<evidence type="ECO:0000313" key="4">
    <source>
        <dbReference type="Proteomes" id="UP000320055"/>
    </source>
</evidence>
<dbReference type="Gene3D" id="3.40.50.150">
    <property type="entry name" value="Vaccinia Virus protein VP39"/>
    <property type="match status" value="1"/>
</dbReference>
<dbReference type="Gene3D" id="1.25.40.10">
    <property type="entry name" value="Tetratricopeptide repeat domain"/>
    <property type="match status" value="1"/>
</dbReference>
<dbReference type="PROSITE" id="PS50005">
    <property type="entry name" value="TPR"/>
    <property type="match status" value="1"/>
</dbReference>